<protein>
    <submittedName>
        <fullName evidence="7">BatA</fullName>
    </submittedName>
</protein>
<dbReference type="Gene3D" id="3.40.50.410">
    <property type="entry name" value="von Willebrand factor, type A domain"/>
    <property type="match status" value="1"/>
</dbReference>
<keyword evidence="8" id="KW-1185">Reference proteome</keyword>
<keyword evidence="2 5" id="KW-0812">Transmembrane</keyword>
<proteinExistence type="predicted"/>
<dbReference type="PROSITE" id="PS50234">
    <property type="entry name" value="VWFA"/>
    <property type="match status" value="1"/>
</dbReference>
<dbReference type="InterPro" id="IPR036465">
    <property type="entry name" value="vWFA_dom_sf"/>
</dbReference>
<keyword evidence="3 5" id="KW-1133">Transmembrane helix</keyword>
<evidence type="ECO:0000256" key="5">
    <source>
        <dbReference type="SAM" id="Phobius"/>
    </source>
</evidence>
<accession>A6DLS8</accession>
<sequence length="341" mass="38071">MTFETPYAFFLFVLVPILAIYQWRSRRRHAINFSSTENMSHAKKSWRIHLLFLLPLTLHLALISLIFTLADPMTEVTKKRQDRQGIAIQVLVDVSSSMDINMKYGEERLTRMDVAKIVVEKFIGGDGDELVGRPDDLIGLITFARYADTIAPLSLAHEALISIVQDVTINTRPNEDGTAYGDATALAAAQLDLLQGDQDIKSKIIILLTDGENNCGNHLPLQAASLAKEWGIKIYTISIQNKPTPERKKTDQGTFFVPPTPSAGDQVLKKMAESTGGVFRLAHDYDSLKSVYKEINKLEKSKLKAISYTDKSPAFSIFALFSILFLFLHSLLKSTILRVSP</sequence>
<evidence type="ECO:0000313" key="7">
    <source>
        <dbReference type="EMBL" id="EDM27533.1"/>
    </source>
</evidence>
<dbReference type="PANTHER" id="PTHR22550:SF5">
    <property type="entry name" value="LEUCINE ZIPPER PROTEIN 4"/>
    <property type="match status" value="1"/>
</dbReference>
<reference evidence="7 8" key="1">
    <citation type="journal article" date="2010" name="J. Bacteriol.">
        <title>Genome sequence of Lentisphaera araneosa HTCC2155T, the type species of the order Lentisphaerales in the phylum Lentisphaerae.</title>
        <authorList>
            <person name="Thrash J.C."/>
            <person name="Cho J.C."/>
            <person name="Vergin K.L."/>
            <person name="Morris R.M."/>
            <person name="Giovannoni S.J."/>
        </authorList>
    </citation>
    <scope>NUCLEOTIDE SEQUENCE [LARGE SCALE GENOMIC DNA]</scope>
    <source>
        <strain evidence="7 8">HTCC2155</strain>
    </source>
</reference>
<dbReference type="EMBL" id="ABCK01000009">
    <property type="protein sequence ID" value="EDM27533.1"/>
    <property type="molecule type" value="Genomic_DNA"/>
</dbReference>
<keyword evidence="4 5" id="KW-0472">Membrane</keyword>
<evidence type="ECO:0000256" key="1">
    <source>
        <dbReference type="ARBA" id="ARBA00022475"/>
    </source>
</evidence>
<feature type="transmembrane region" description="Helical" evidence="5">
    <location>
        <begin position="48"/>
        <end position="70"/>
    </location>
</feature>
<name>A6DLS8_9BACT</name>
<gene>
    <name evidence="7" type="ORF">LNTAR_05456</name>
</gene>
<dbReference type="Proteomes" id="UP000004947">
    <property type="component" value="Unassembled WGS sequence"/>
</dbReference>
<evidence type="ECO:0000313" key="8">
    <source>
        <dbReference type="Proteomes" id="UP000004947"/>
    </source>
</evidence>
<dbReference type="Pfam" id="PF00092">
    <property type="entry name" value="VWA"/>
    <property type="match status" value="1"/>
</dbReference>
<feature type="domain" description="VWFA" evidence="6">
    <location>
        <begin position="87"/>
        <end position="295"/>
    </location>
</feature>
<dbReference type="AlphaFoldDB" id="A6DLS8"/>
<dbReference type="SMART" id="SM00327">
    <property type="entry name" value="VWA"/>
    <property type="match status" value="1"/>
</dbReference>
<organism evidence="7 8">
    <name type="scientific">Lentisphaera araneosa HTCC2155</name>
    <dbReference type="NCBI Taxonomy" id="313628"/>
    <lineage>
        <taxon>Bacteria</taxon>
        <taxon>Pseudomonadati</taxon>
        <taxon>Lentisphaerota</taxon>
        <taxon>Lentisphaeria</taxon>
        <taxon>Lentisphaerales</taxon>
        <taxon>Lentisphaeraceae</taxon>
        <taxon>Lentisphaera</taxon>
    </lineage>
</organism>
<dbReference type="OrthoDB" id="6206554at2"/>
<dbReference type="InterPro" id="IPR050768">
    <property type="entry name" value="UPF0353/GerABKA_families"/>
</dbReference>
<dbReference type="STRING" id="313628.LNTAR_05456"/>
<keyword evidence="1" id="KW-1003">Cell membrane</keyword>
<dbReference type="eggNOG" id="COG2304">
    <property type="taxonomic scope" value="Bacteria"/>
</dbReference>
<comment type="caution">
    <text evidence="7">The sequence shown here is derived from an EMBL/GenBank/DDBJ whole genome shotgun (WGS) entry which is preliminary data.</text>
</comment>
<evidence type="ECO:0000256" key="2">
    <source>
        <dbReference type="ARBA" id="ARBA00022692"/>
    </source>
</evidence>
<dbReference type="InterPro" id="IPR002035">
    <property type="entry name" value="VWF_A"/>
</dbReference>
<feature type="transmembrane region" description="Helical" evidence="5">
    <location>
        <begin position="314"/>
        <end position="332"/>
    </location>
</feature>
<dbReference type="InterPro" id="IPR024163">
    <property type="entry name" value="Aerotolerance_reg_N"/>
</dbReference>
<evidence type="ECO:0000259" key="6">
    <source>
        <dbReference type="PROSITE" id="PS50234"/>
    </source>
</evidence>
<feature type="transmembrane region" description="Helical" evidence="5">
    <location>
        <begin position="6"/>
        <end position="23"/>
    </location>
</feature>
<dbReference type="Pfam" id="PF07584">
    <property type="entry name" value="BatA"/>
    <property type="match status" value="1"/>
</dbReference>
<dbReference type="PANTHER" id="PTHR22550">
    <property type="entry name" value="SPORE GERMINATION PROTEIN"/>
    <property type="match status" value="1"/>
</dbReference>
<evidence type="ECO:0000256" key="3">
    <source>
        <dbReference type="ARBA" id="ARBA00022989"/>
    </source>
</evidence>
<dbReference type="RefSeq" id="WP_007278836.1">
    <property type="nucleotide sequence ID" value="NZ_ABCK01000009.1"/>
</dbReference>
<dbReference type="SUPFAM" id="SSF53300">
    <property type="entry name" value="vWA-like"/>
    <property type="match status" value="1"/>
</dbReference>
<evidence type="ECO:0000256" key="4">
    <source>
        <dbReference type="ARBA" id="ARBA00023136"/>
    </source>
</evidence>